<dbReference type="PANTHER" id="PTHR23417">
    <property type="entry name" value="3-DEOXY-D-MANNO-OCTULOSONIC-ACID TRANSFERASE/TRNA GUANINE-N 7 - -METHYLTRANSFERASE"/>
    <property type="match status" value="1"/>
</dbReference>
<feature type="compositionally biased region" description="Basic residues" evidence="8">
    <location>
        <begin position="24"/>
        <end position="33"/>
    </location>
</feature>
<feature type="binding site" evidence="7">
    <location>
        <position position="157"/>
    </location>
    <ligand>
        <name>substrate</name>
    </ligand>
</feature>
<comment type="catalytic activity">
    <reaction evidence="1 7">
        <text>guanosine(46) in tRNA + S-adenosyl-L-methionine = N(7)-methylguanosine(46) in tRNA + S-adenosyl-L-homocysteine</text>
        <dbReference type="Rhea" id="RHEA:42708"/>
        <dbReference type="Rhea" id="RHEA-COMP:10188"/>
        <dbReference type="Rhea" id="RHEA-COMP:10189"/>
        <dbReference type="ChEBI" id="CHEBI:57856"/>
        <dbReference type="ChEBI" id="CHEBI:59789"/>
        <dbReference type="ChEBI" id="CHEBI:74269"/>
        <dbReference type="ChEBI" id="CHEBI:74480"/>
        <dbReference type="EC" id="2.1.1.33"/>
    </reaction>
</comment>
<proteinExistence type="inferred from homology"/>
<dbReference type="Proteomes" id="UP000192917">
    <property type="component" value="Unassembled WGS sequence"/>
</dbReference>
<evidence type="ECO:0000256" key="6">
    <source>
        <dbReference type="ARBA" id="ARBA00022694"/>
    </source>
</evidence>
<evidence type="ECO:0000256" key="7">
    <source>
        <dbReference type="HAMAP-Rule" id="MF_01057"/>
    </source>
</evidence>
<dbReference type="SUPFAM" id="SSF53335">
    <property type="entry name" value="S-adenosyl-L-methionine-dependent methyltransferases"/>
    <property type="match status" value="1"/>
</dbReference>
<keyword evidence="10" id="KW-1185">Reference proteome</keyword>
<feature type="binding site" evidence="7">
    <location>
        <position position="79"/>
    </location>
    <ligand>
        <name>S-adenosyl-L-methionine</name>
        <dbReference type="ChEBI" id="CHEBI:59789"/>
    </ligand>
</feature>
<dbReference type="GO" id="GO:0043527">
    <property type="term" value="C:tRNA methyltransferase complex"/>
    <property type="evidence" value="ECO:0007669"/>
    <property type="project" value="TreeGrafter"/>
</dbReference>
<gene>
    <name evidence="7" type="primary">trmB</name>
    <name evidence="9" type="ORF">SAMN05428998_13328</name>
</gene>
<feature type="binding site" evidence="7">
    <location>
        <position position="189"/>
    </location>
    <ligand>
        <name>substrate</name>
    </ligand>
</feature>
<dbReference type="Pfam" id="PF02390">
    <property type="entry name" value="Methyltransf_4"/>
    <property type="match status" value="1"/>
</dbReference>
<evidence type="ECO:0000313" key="10">
    <source>
        <dbReference type="Proteomes" id="UP000192917"/>
    </source>
</evidence>
<dbReference type="Gene3D" id="3.40.50.150">
    <property type="entry name" value="Vaccinia Virus protein VP39"/>
    <property type="match status" value="1"/>
</dbReference>
<accession>A0A1Y6CRR6</accession>
<evidence type="ECO:0000313" key="9">
    <source>
        <dbReference type="EMBL" id="SMF74507.1"/>
    </source>
</evidence>
<keyword evidence="3 7" id="KW-0489">Methyltransferase</keyword>
<evidence type="ECO:0000256" key="8">
    <source>
        <dbReference type="SAM" id="MobiDB-lite"/>
    </source>
</evidence>
<comment type="pathway">
    <text evidence="7">tRNA modification; N(7)-methylguanine-tRNA biosynthesis.</text>
</comment>
<evidence type="ECO:0000256" key="5">
    <source>
        <dbReference type="ARBA" id="ARBA00022691"/>
    </source>
</evidence>
<comment type="similarity">
    <text evidence="7">Belongs to the class I-like SAM-binding methyltransferase superfamily. TrmB family.</text>
</comment>
<keyword evidence="6 7" id="KW-0819">tRNA processing</keyword>
<dbReference type="InterPro" id="IPR055361">
    <property type="entry name" value="tRNA_methyltr_TrmB_bact"/>
</dbReference>
<dbReference type="InterPro" id="IPR029063">
    <property type="entry name" value="SAM-dependent_MTases_sf"/>
</dbReference>
<dbReference type="HAMAP" id="MF_01057">
    <property type="entry name" value="tRNA_methyltr_TrmB"/>
    <property type="match status" value="1"/>
</dbReference>
<comment type="function">
    <text evidence="2 7">Catalyzes the formation of N(7)-methylguanine at position 46 (m7G46) in tRNA.</text>
</comment>
<comment type="caution">
    <text evidence="7">Lacks conserved residue(s) required for the propagation of feature annotation.</text>
</comment>
<organism evidence="9 10">
    <name type="scientific">Tistlia consotensis USBA 355</name>
    <dbReference type="NCBI Taxonomy" id="560819"/>
    <lineage>
        <taxon>Bacteria</taxon>
        <taxon>Pseudomonadati</taxon>
        <taxon>Pseudomonadota</taxon>
        <taxon>Alphaproteobacteria</taxon>
        <taxon>Rhodospirillales</taxon>
        <taxon>Rhodovibrionaceae</taxon>
        <taxon>Tistlia</taxon>
    </lineage>
</organism>
<evidence type="ECO:0000256" key="3">
    <source>
        <dbReference type="ARBA" id="ARBA00022603"/>
    </source>
</evidence>
<dbReference type="AlphaFoldDB" id="A0A1Y6CRR6"/>
<evidence type="ECO:0000256" key="4">
    <source>
        <dbReference type="ARBA" id="ARBA00022679"/>
    </source>
</evidence>
<feature type="compositionally biased region" description="Basic and acidic residues" evidence="8">
    <location>
        <begin position="7"/>
        <end position="23"/>
    </location>
</feature>
<feature type="binding site" evidence="7">
    <location>
        <begin position="227"/>
        <end position="230"/>
    </location>
    <ligand>
        <name>substrate</name>
    </ligand>
</feature>
<dbReference type="GO" id="GO:0008176">
    <property type="term" value="F:tRNA (guanine(46)-N7)-methyltransferase activity"/>
    <property type="evidence" value="ECO:0007669"/>
    <property type="project" value="UniProtKB-UniRule"/>
</dbReference>
<dbReference type="PANTHER" id="PTHR23417:SF14">
    <property type="entry name" value="PENTACOTRIPEPTIDE-REPEAT REGION OF PRORP DOMAIN-CONTAINING PROTEIN"/>
    <property type="match status" value="1"/>
</dbReference>
<feature type="binding site" evidence="7">
    <location>
        <position position="104"/>
    </location>
    <ligand>
        <name>S-adenosyl-L-methionine</name>
        <dbReference type="ChEBI" id="CHEBI:59789"/>
    </ligand>
</feature>
<name>A0A1Y6CRR6_9PROT</name>
<feature type="binding site" evidence="7">
    <location>
        <position position="131"/>
    </location>
    <ligand>
        <name>S-adenosyl-L-methionine</name>
        <dbReference type="ChEBI" id="CHEBI:59789"/>
    </ligand>
</feature>
<feature type="binding site" evidence="7">
    <location>
        <position position="153"/>
    </location>
    <ligand>
        <name>S-adenosyl-L-methionine</name>
        <dbReference type="ChEBI" id="CHEBI:59789"/>
    </ligand>
</feature>
<dbReference type="EMBL" id="FWZX01000033">
    <property type="protein sequence ID" value="SMF74507.1"/>
    <property type="molecule type" value="Genomic_DNA"/>
</dbReference>
<dbReference type="InterPro" id="IPR003358">
    <property type="entry name" value="tRNA_(Gua-N-7)_MeTrfase_Trmb"/>
</dbReference>
<evidence type="ECO:0000256" key="2">
    <source>
        <dbReference type="ARBA" id="ARBA00003015"/>
    </source>
</evidence>
<dbReference type="NCBIfam" id="TIGR00091">
    <property type="entry name" value="tRNA (guanosine(46)-N7)-methyltransferase TrmB"/>
    <property type="match status" value="1"/>
</dbReference>
<protein>
    <recommendedName>
        <fullName evidence="7">tRNA (guanine-N(7)-)-methyltransferase</fullName>
        <ecNumber evidence="7">2.1.1.33</ecNumber>
    </recommendedName>
    <alternativeName>
        <fullName evidence="7">tRNA (guanine(46)-N(7))-methyltransferase</fullName>
    </alternativeName>
    <alternativeName>
        <fullName evidence="7">tRNA(m7G46)-methyltransferase</fullName>
    </alternativeName>
</protein>
<keyword evidence="5 7" id="KW-0949">S-adenosyl-L-methionine</keyword>
<feature type="region of interest" description="Disordered" evidence="8">
    <location>
        <begin position="1"/>
        <end position="38"/>
    </location>
</feature>
<keyword evidence="4 7" id="KW-0808">Transferase</keyword>
<dbReference type="PROSITE" id="PS51625">
    <property type="entry name" value="SAM_MT_TRMB"/>
    <property type="match status" value="1"/>
</dbReference>
<evidence type="ECO:0000256" key="1">
    <source>
        <dbReference type="ARBA" id="ARBA00000142"/>
    </source>
</evidence>
<dbReference type="UniPathway" id="UPA00989"/>
<dbReference type="STRING" id="560819.SAMN05428998_13328"/>
<dbReference type="CDD" id="cd02440">
    <property type="entry name" value="AdoMet_MTases"/>
    <property type="match status" value="1"/>
</dbReference>
<reference evidence="9 10" key="1">
    <citation type="submission" date="2017-04" db="EMBL/GenBank/DDBJ databases">
        <authorList>
            <person name="Afonso C.L."/>
            <person name="Miller P.J."/>
            <person name="Scott M.A."/>
            <person name="Spackman E."/>
            <person name="Goraichik I."/>
            <person name="Dimitrov K.M."/>
            <person name="Suarez D.L."/>
            <person name="Swayne D.E."/>
        </authorList>
    </citation>
    <scope>NUCLEOTIDE SEQUENCE [LARGE SCALE GENOMIC DNA]</scope>
    <source>
        <strain evidence="9 10">USBA 355</strain>
    </source>
</reference>
<dbReference type="EC" id="2.1.1.33" evidence="7"/>
<sequence>MTPTALRPERGAVPQRDDGERPRKTLHGRRQGRPLRGGLRDLVEQRLPAFELRLPDAGRLDPAAAFESPGPRPRALWLEIGFGGGEHLAWQAARHPEVGIIGCEVFVNGIATLLRALEETGSGNVRIFRDDARRLIEALPDACLERVFLLFPDPWPKRRHAKRRFVAPATLDALARVLRPGGELRVASDDPTYQAWALAHLLAHPAFAWTAKSAADWRRRPADWPPTRYEAKALESGRHPVYLAFQRVARAECP</sequence>